<dbReference type="Proteomes" id="UP000051020">
    <property type="component" value="Unassembled WGS sequence"/>
</dbReference>
<evidence type="ECO:0000256" key="2">
    <source>
        <dbReference type="ARBA" id="ARBA00023125"/>
    </source>
</evidence>
<dbReference type="SMART" id="SM00354">
    <property type="entry name" value="HTH_LACI"/>
    <property type="match status" value="1"/>
</dbReference>
<proteinExistence type="predicted"/>
<sequence length="335" mass="37494">MPTIREIAAKAGYSPATVSRLLNNDPTFSISDHARQKILQTAQNLNYQQPNTTHGLTYQVAVIFAVQPKQELEDIYFSNLRQGLVEHGKQANLDLNFYPDIDHIPADIDGVMAVGEFDTPTLKCLRQLTPHRIFVDSNPDPRHFNSVQPNLQAITEYAIDQLIAAGKTPIGLINGGYWSKDQQVTHHQDPRQKYFESRLRELQLFDERFMFVGGSFSVASGYQLGQQVVQSLSRQALPKGFLIGSDPLAVGVLQAFNENKITVPADTSIISINDIDIARYVSPPLTTFHIDTDDIAAQAIATLKDTIIFDRPQKRMVLVDAKLVYRKSFLKPSTD</sequence>
<dbReference type="AlphaFoldDB" id="A0A837R731"/>
<dbReference type="CDD" id="cd01392">
    <property type="entry name" value="HTH_LacI"/>
    <property type="match status" value="1"/>
</dbReference>
<dbReference type="InterPro" id="IPR000843">
    <property type="entry name" value="HTH_LacI"/>
</dbReference>
<organism evidence="5 6">
    <name type="scientific">Lactiplantibacillus pentosus DSM 20314</name>
    <dbReference type="NCBI Taxonomy" id="1423791"/>
    <lineage>
        <taxon>Bacteria</taxon>
        <taxon>Bacillati</taxon>
        <taxon>Bacillota</taxon>
        <taxon>Bacilli</taxon>
        <taxon>Lactobacillales</taxon>
        <taxon>Lactobacillaceae</taxon>
        <taxon>Lactiplantibacillus</taxon>
    </lineage>
</organism>
<reference evidence="5 6" key="1">
    <citation type="journal article" date="2015" name="Genome Announc.">
        <title>Expanding the biotechnology potential of lactobacilli through comparative genomics of 213 strains and associated genera.</title>
        <authorList>
            <person name="Sun Z."/>
            <person name="Harris H.M."/>
            <person name="McCann A."/>
            <person name="Guo C."/>
            <person name="Argimon S."/>
            <person name="Zhang W."/>
            <person name="Yang X."/>
            <person name="Jeffery I.B."/>
            <person name="Cooney J.C."/>
            <person name="Kagawa T.F."/>
            <person name="Liu W."/>
            <person name="Song Y."/>
            <person name="Salvetti E."/>
            <person name="Wrobel A."/>
            <person name="Rasinkangas P."/>
            <person name="Parkhill J."/>
            <person name="Rea M.C."/>
            <person name="O'Sullivan O."/>
            <person name="Ritari J."/>
            <person name="Douillard F.P."/>
            <person name="Paul Ross R."/>
            <person name="Yang R."/>
            <person name="Briner A.E."/>
            <person name="Felis G.E."/>
            <person name="de Vos W.M."/>
            <person name="Barrangou R."/>
            <person name="Klaenhammer T.R."/>
            <person name="Caufield P.W."/>
            <person name="Cui Y."/>
            <person name="Zhang H."/>
            <person name="O'Toole P.W."/>
        </authorList>
    </citation>
    <scope>NUCLEOTIDE SEQUENCE [LARGE SCALE GENOMIC DNA]</scope>
    <source>
        <strain evidence="5 6">DSM 20314</strain>
    </source>
</reference>
<dbReference type="InterPro" id="IPR046335">
    <property type="entry name" value="LacI/GalR-like_sensor"/>
</dbReference>
<keyword evidence="1" id="KW-0805">Transcription regulation</keyword>
<comment type="caution">
    <text evidence="5">The sequence shown here is derived from an EMBL/GenBank/DDBJ whole genome shotgun (WGS) entry which is preliminary data.</text>
</comment>
<dbReference type="SUPFAM" id="SSF53822">
    <property type="entry name" value="Periplasmic binding protein-like I"/>
    <property type="match status" value="1"/>
</dbReference>
<keyword evidence="3" id="KW-0804">Transcription</keyword>
<dbReference type="GO" id="GO:0003700">
    <property type="term" value="F:DNA-binding transcription factor activity"/>
    <property type="evidence" value="ECO:0007669"/>
    <property type="project" value="TreeGrafter"/>
</dbReference>
<dbReference type="SUPFAM" id="SSF47413">
    <property type="entry name" value="lambda repressor-like DNA-binding domains"/>
    <property type="match status" value="1"/>
</dbReference>
<dbReference type="InterPro" id="IPR010982">
    <property type="entry name" value="Lambda_DNA-bd_dom_sf"/>
</dbReference>
<feature type="domain" description="HTH lacI-type" evidence="4">
    <location>
        <begin position="2"/>
        <end position="59"/>
    </location>
</feature>
<dbReference type="PANTHER" id="PTHR30146">
    <property type="entry name" value="LACI-RELATED TRANSCRIPTIONAL REPRESSOR"/>
    <property type="match status" value="1"/>
</dbReference>
<gene>
    <name evidence="5" type="ORF">FD24_GL001080</name>
</gene>
<dbReference type="Gene3D" id="1.10.260.40">
    <property type="entry name" value="lambda repressor-like DNA-binding domains"/>
    <property type="match status" value="1"/>
</dbReference>
<protein>
    <submittedName>
        <fullName evidence="5">Transcription regulator</fullName>
    </submittedName>
</protein>
<evidence type="ECO:0000313" key="5">
    <source>
        <dbReference type="EMBL" id="KRK23397.1"/>
    </source>
</evidence>
<keyword evidence="2" id="KW-0238">DNA-binding</keyword>
<dbReference type="CDD" id="cd01544">
    <property type="entry name" value="PBP1_GalR"/>
    <property type="match status" value="1"/>
</dbReference>
<dbReference type="GeneID" id="49395440"/>
<dbReference type="InterPro" id="IPR028082">
    <property type="entry name" value="Peripla_BP_I"/>
</dbReference>
<dbReference type="EMBL" id="AZCU01000016">
    <property type="protein sequence ID" value="KRK23397.1"/>
    <property type="molecule type" value="Genomic_DNA"/>
</dbReference>
<dbReference type="Pfam" id="PF13377">
    <property type="entry name" value="Peripla_BP_3"/>
    <property type="match status" value="1"/>
</dbReference>
<name>A0A837R731_LACPE</name>
<dbReference type="RefSeq" id="WP_050338244.1">
    <property type="nucleotide sequence ID" value="NZ_AZCU01000016.1"/>
</dbReference>
<dbReference type="GO" id="GO:0000976">
    <property type="term" value="F:transcription cis-regulatory region binding"/>
    <property type="evidence" value="ECO:0007669"/>
    <property type="project" value="TreeGrafter"/>
</dbReference>
<dbReference type="PANTHER" id="PTHR30146:SF149">
    <property type="entry name" value="HTH-TYPE TRANSCRIPTIONAL REGULATOR EBGR"/>
    <property type="match status" value="1"/>
</dbReference>
<dbReference type="PROSITE" id="PS50932">
    <property type="entry name" value="HTH_LACI_2"/>
    <property type="match status" value="1"/>
</dbReference>
<dbReference type="Pfam" id="PF00356">
    <property type="entry name" value="LacI"/>
    <property type="match status" value="1"/>
</dbReference>
<accession>A0A837R731</accession>
<evidence type="ECO:0000256" key="1">
    <source>
        <dbReference type="ARBA" id="ARBA00023015"/>
    </source>
</evidence>
<evidence type="ECO:0000256" key="3">
    <source>
        <dbReference type="ARBA" id="ARBA00023163"/>
    </source>
</evidence>
<dbReference type="Gene3D" id="3.40.50.2300">
    <property type="match status" value="2"/>
</dbReference>
<evidence type="ECO:0000259" key="4">
    <source>
        <dbReference type="PROSITE" id="PS50932"/>
    </source>
</evidence>
<evidence type="ECO:0000313" key="6">
    <source>
        <dbReference type="Proteomes" id="UP000051020"/>
    </source>
</evidence>